<evidence type="ECO:0000313" key="1">
    <source>
        <dbReference type="EMBL" id="KAL3613375.1"/>
    </source>
</evidence>
<evidence type="ECO:0000313" key="2">
    <source>
        <dbReference type="Proteomes" id="UP001632038"/>
    </source>
</evidence>
<keyword evidence="2" id="KW-1185">Reference proteome</keyword>
<organism evidence="1 2">
    <name type="scientific">Castilleja foliolosa</name>
    <dbReference type="NCBI Taxonomy" id="1961234"/>
    <lineage>
        <taxon>Eukaryota</taxon>
        <taxon>Viridiplantae</taxon>
        <taxon>Streptophyta</taxon>
        <taxon>Embryophyta</taxon>
        <taxon>Tracheophyta</taxon>
        <taxon>Spermatophyta</taxon>
        <taxon>Magnoliopsida</taxon>
        <taxon>eudicotyledons</taxon>
        <taxon>Gunneridae</taxon>
        <taxon>Pentapetalae</taxon>
        <taxon>asterids</taxon>
        <taxon>lamiids</taxon>
        <taxon>Lamiales</taxon>
        <taxon>Orobanchaceae</taxon>
        <taxon>Pedicularideae</taxon>
        <taxon>Castillejinae</taxon>
        <taxon>Castilleja</taxon>
    </lineage>
</organism>
<comment type="caution">
    <text evidence="1">The sequence shown here is derived from an EMBL/GenBank/DDBJ whole genome shotgun (WGS) entry which is preliminary data.</text>
</comment>
<gene>
    <name evidence="1" type="ORF">CASFOL_042788</name>
</gene>
<reference evidence="2" key="1">
    <citation type="journal article" date="2024" name="IScience">
        <title>Strigolactones Initiate the Formation of Haustorium-like Structures in Castilleja.</title>
        <authorList>
            <person name="Buerger M."/>
            <person name="Peterson D."/>
            <person name="Chory J."/>
        </authorList>
    </citation>
    <scope>NUCLEOTIDE SEQUENCE [LARGE SCALE GENOMIC DNA]</scope>
</reference>
<protein>
    <submittedName>
        <fullName evidence="1">Uncharacterized protein</fullName>
    </submittedName>
</protein>
<sequence>MAENEQNWLPNREIMSTLWCEGTTSLCCPHLDERNGSTVSLSMELPYSSKVGKQLQPVFEFDRGLFSPQALSPIGTVIQVGCNLWGDYTEPLWSILEQVIEKQVIVCIQLGKINRFKDELKVANTFYVSKVIVNGDDSIFLDFKKRLGDREVAQARELESYETNEIYQDIASGKARVRSIKYLNEMKDNVWATLLD</sequence>
<dbReference type="EMBL" id="JAVIJP010000132">
    <property type="protein sequence ID" value="KAL3613375.1"/>
    <property type="molecule type" value="Genomic_DNA"/>
</dbReference>
<dbReference type="Proteomes" id="UP001632038">
    <property type="component" value="Unassembled WGS sequence"/>
</dbReference>
<name>A0ABD3B8Y1_9LAMI</name>
<dbReference type="AlphaFoldDB" id="A0ABD3B8Y1"/>
<proteinExistence type="predicted"/>
<accession>A0ABD3B8Y1</accession>